<gene>
    <name evidence="2" type="ORF">IV45_GL000573</name>
</gene>
<dbReference type="PATRIC" id="fig|396268.3.peg.579"/>
<sequence length="448" mass="51376">MVTVFCYFINCVLLHAIIYAIVPYHLYLTLSNYVLGEAQAYTFIPLVMLGMYNVLYNKKWIMLAVGMSFMAYCHYVSLFISIELCAAILVIYWIQERKITLLPIINILKAIGLFLVLSLWQFIPLMTDYFHKGLVRPTSGFTLIESAGDFVVSAINNDALNRGGIGLLLLISIMVGWKQINRNSVYMWIYTLGVLLTWMITTAFPWKYLVKTPLSIIQFPYRYTSFAAFFLAIVLSKLLFNVHFDKIPLFTKSVLIGIILLTLYGGSIYNDYFRNKGDLPDISRLTHAQRGSYRTLRDAKDTPLLIDNRHYNDQFSYGALYGETDYMPMNAFNKSKSVLNRVVLVDNKRSSSKVNMKTSPNSITYRIYLNKGSMVDLPVLAYKHTLVRINHHTIKTRVSDRGTVCSHLNAGQNTISVTYKTSHILVIARIVSLLSWISLIFLKLRKMR</sequence>
<accession>A0A0R2HZ52</accession>
<feature type="transmembrane region" description="Helical" evidence="1">
    <location>
        <begin position="423"/>
        <end position="442"/>
    </location>
</feature>
<feature type="transmembrane region" description="Helical" evidence="1">
    <location>
        <begin position="101"/>
        <end position="123"/>
    </location>
</feature>
<organism evidence="2 3">
    <name type="scientific">Limosilactobacillus secaliphilus</name>
    <dbReference type="NCBI Taxonomy" id="396268"/>
    <lineage>
        <taxon>Bacteria</taxon>
        <taxon>Bacillati</taxon>
        <taxon>Bacillota</taxon>
        <taxon>Bacilli</taxon>
        <taxon>Lactobacillales</taxon>
        <taxon>Lactobacillaceae</taxon>
        <taxon>Limosilactobacillus</taxon>
    </lineage>
</organism>
<evidence type="ECO:0000313" key="3">
    <source>
        <dbReference type="Proteomes" id="UP000050934"/>
    </source>
</evidence>
<feature type="transmembrane region" description="Helical" evidence="1">
    <location>
        <begin position="159"/>
        <end position="177"/>
    </location>
</feature>
<dbReference type="STRING" id="396268.IV45_GL000573"/>
<keyword evidence="1" id="KW-1133">Transmembrane helix</keyword>
<proteinExistence type="predicted"/>
<feature type="transmembrane region" description="Helical" evidence="1">
    <location>
        <begin position="38"/>
        <end position="55"/>
    </location>
</feature>
<protein>
    <recommendedName>
        <fullName evidence="4">Membrane protein 6-pyruvoyl-tetrahydropterin synthase-related domain-containing protein</fullName>
    </recommendedName>
</protein>
<dbReference type="AlphaFoldDB" id="A0A0R2HZ52"/>
<keyword evidence="1" id="KW-0472">Membrane</keyword>
<keyword evidence="1" id="KW-0812">Transmembrane</keyword>
<evidence type="ECO:0000313" key="2">
    <source>
        <dbReference type="EMBL" id="KRN58130.1"/>
    </source>
</evidence>
<dbReference type="EMBL" id="JQBW01000010">
    <property type="protein sequence ID" value="KRN58130.1"/>
    <property type="molecule type" value="Genomic_DNA"/>
</dbReference>
<reference evidence="2 3" key="1">
    <citation type="journal article" date="2015" name="Genome Announc.">
        <title>Expanding the biotechnology potential of lactobacilli through comparative genomics of 213 strains and associated genera.</title>
        <authorList>
            <person name="Sun Z."/>
            <person name="Harris H.M."/>
            <person name="McCann A."/>
            <person name="Guo C."/>
            <person name="Argimon S."/>
            <person name="Zhang W."/>
            <person name="Yang X."/>
            <person name="Jeffery I.B."/>
            <person name="Cooney J.C."/>
            <person name="Kagawa T.F."/>
            <person name="Liu W."/>
            <person name="Song Y."/>
            <person name="Salvetti E."/>
            <person name="Wrobel A."/>
            <person name="Rasinkangas P."/>
            <person name="Parkhill J."/>
            <person name="Rea M.C."/>
            <person name="O'Sullivan O."/>
            <person name="Ritari J."/>
            <person name="Douillard F.P."/>
            <person name="Paul Ross R."/>
            <person name="Yang R."/>
            <person name="Briner A.E."/>
            <person name="Felis G.E."/>
            <person name="de Vos W.M."/>
            <person name="Barrangou R."/>
            <person name="Klaenhammer T.R."/>
            <person name="Caufield P.W."/>
            <person name="Cui Y."/>
            <person name="Zhang H."/>
            <person name="O'Toole P.W."/>
        </authorList>
    </citation>
    <scope>NUCLEOTIDE SEQUENCE [LARGE SCALE GENOMIC DNA]</scope>
    <source>
        <strain evidence="2 3">DSM 17896</strain>
    </source>
</reference>
<comment type="caution">
    <text evidence="2">The sequence shown here is derived from an EMBL/GenBank/DDBJ whole genome shotgun (WGS) entry which is preliminary data.</text>
</comment>
<keyword evidence="3" id="KW-1185">Reference proteome</keyword>
<name>A0A0R2HZ52_9LACO</name>
<feature type="transmembrane region" description="Helical" evidence="1">
    <location>
        <begin position="6"/>
        <end position="26"/>
    </location>
</feature>
<feature type="transmembrane region" description="Helical" evidence="1">
    <location>
        <begin position="221"/>
        <end position="240"/>
    </location>
</feature>
<evidence type="ECO:0000256" key="1">
    <source>
        <dbReference type="SAM" id="Phobius"/>
    </source>
</evidence>
<dbReference type="Proteomes" id="UP000050934">
    <property type="component" value="Unassembled WGS sequence"/>
</dbReference>
<feature type="transmembrane region" description="Helical" evidence="1">
    <location>
        <begin position="249"/>
        <end position="269"/>
    </location>
</feature>
<feature type="transmembrane region" description="Helical" evidence="1">
    <location>
        <begin position="189"/>
        <end position="209"/>
    </location>
</feature>
<evidence type="ECO:0008006" key="4">
    <source>
        <dbReference type="Google" id="ProtNLM"/>
    </source>
</evidence>
<feature type="transmembrane region" description="Helical" evidence="1">
    <location>
        <begin position="75"/>
        <end position="94"/>
    </location>
</feature>